<reference evidence="4" key="2">
    <citation type="journal article" date="2021" name="Microbiome">
        <title>Successional dynamics and alternative stable states in a saline activated sludge microbial community over 9 years.</title>
        <authorList>
            <person name="Wang Y."/>
            <person name="Ye J."/>
            <person name="Ju F."/>
            <person name="Liu L."/>
            <person name="Boyd J.A."/>
            <person name="Deng Y."/>
            <person name="Parks D.H."/>
            <person name="Jiang X."/>
            <person name="Yin X."/>
            <person name="Woodcroft B.J."/>
            <person name="Tyson G.W."/>
            <person name="Hugenholtz P."/>
            <person name="Polz M.F."/>
            <person name="Zhang T."/>
        </authorList>
    </citation>
    <scope>NUCLEOTIDE SEQUENCE</scope>
    <source>
        <strain evidence="4">HKST-UBA10</strain>
    </source>
</reference>
<organism evidence="4 5">
    <name type="scientific">Candidatus Dojkabacteria bacterium</name>
    <dbReference type="NCBI Taxonomy" id="2099670"/>
    <lineage>
        <taxon>Bacteria</taxon>
        <taxon>Candidatus Dojkabacteria</taxon>
    </lineage>
</organism>
<dbReference type="Gene3D" id="2.60.40.680">
    <property type="match status" value="1"/>
</dbReference>
<dbReference type="NCBIfam" id="TIGR01167">
    <property type="entry name" value="LPXTG_anchor"/>
    <property type="match status" value="1"/>
</dbReference>
<dbReference type="GO" id="GO:0030246">
    <property type="term" value="F:carbohydrate binding"/>
    <property type="evidence" value="ECO:0007669"/>
    <property type="project" value="InterPro"/>
</dbReference>
<evidence type="ECO:0000313" key="5">
    <source>
        <dbReference type="Proteomes" id="UP000782843"/>
    </source>
</evidence>
<feature type="region of interest" description="Disordered" evidence="1">
    <location>
        <begin position="1"/>
        <end position="31"/>
    </location>
</feature>
<evidence type="ECO:0000259" key="3">
    <source>
        <dbReference type="Pfam" id="PF00963"/>
    </source>
</evidence>
<keyword evidence="2" id="KW-1133">Transmembrane helix</keyword>
<dbReference type="SUPFAM" id="SSF49384">
    <property type="entry name" value="Carbohydrate-binding domain"/>
    <property type="match status" value="1"/>
</dbReference>
<reference evidence="4" key="1">
    <citation type="submission" date="2020-04" db="EMBL/GenBank/DDBJ databases">
        <authorList>
            <person name="Zhang T."/>
        </authorList>
    </citation>
    <scope>NUCLEOTIDE SEQUENCE</scope>
    <source>
        <strain evidence="4">HKST-UBA10</strain>
    </source>
</reference>
<evidence type="ECO:0000313" key="4">
    <source>
        <dbReference type="EMBL" id="MCA9382172.1"/>
    </source>
</evidence>
<proteinExistence type="predicted"/>
<comment type="caution">
    <text evidence="4">The sequence shown here is derived from an EMBL/GenBank/DDBJ whole genome shotgun (WGS) entry which is preliminary data.</text>
</comment>
<dbReference type="Pfam" id="PF00963">
    <property type="entry name" value="Cohesin"/>
    <property type="match status" value="1"/>
</dbReference>
<dbReference type="GO" id="GO:0000272">
    <property type="term" value="P:polysaccharide catabolic process"/>
    <property type="evidence" value="ECO:0007669"/>
    <property type="project" value="InterPro"/>
</dbReference>
<name>A0A955L3F1_9BACT</name>
<feature type="transmembrane region" description="Helical" evidence="2">
    <location>
        <begin position="198"/>
        <end position="221"/>
    </location>
</feature>
<gene>
    <name evidence="4" type="ORF">KC660_02065</name>
</gene>
<dbReference type="InterPro" id="IPR008965">
    <property type="entry name" value="CBM2/CBM3_carb-bd_dom_sf"/>
</dbReference>
<sequence length="228" mass="23654">MAESTFDTTSSPSYPNSGTTTPPPDKDLGPVTYNGTINLSAQTLSLYSGESTDVSINVDSDGAKVKEIKVTVEFDSSIVEAQDGESLTAGDQITVDATSFTVETNEIDNDLGQATLVLTTDTPVTVNDSIASVNFKALQTGDASITVSQISSSVTDEDSNDILSSTQGQTITITAQNTVPVTPPPTTPPEDELPQSGISGASGVTMISALLLISVSVITFIRRKKNAA</sequence>
<dbReference type="InterPro" id="IPR002102">
    <property type="entry name" value="Cohesin_dom"/>
</dbReference>
<evidence type="ECO:0000256" key="1">
    <source>
        <dbReference type="SAM" id="MobiDB-lite"/>
    </source>
</evidence>
<protein>
    <submittedName>
        <fullName evidence="4">LPXTG cell wall anchor domain-containing protein</fullName>
    </submittedName>
</protein>
<evidence type="ECO:0000256" key="2">
    <source>
        <dbReference type="SAM" id="Phobius"/>
    </source>
</evidence>
<keyword evidence="2" id="KW-0472">Membrane</keyword>
<feature type="compositionally biased region" description="Polar residues" evidence="1">
    <location>
        <begin position="1"/>
        <end position="20"/>
    </location>
</feature>
<feature type="domain" description="Cohesin" evidence="3">
    <location>
        <begin position="40"/>
        <end position="172"/>
    </location>
</feature>
<dbReference type="Proteomes" id="UP000782843">
    <property type="component" value="Unassembled WGS sequence"/>
</dbReference>
<dbReference type="EMBL" id="JAGQLG010000074">
    <property type="protein sequence ID" value="MCA9382172.1"/>
    <property type="molecule type" value="Genomic_DNA"/>
</dbReference>
<keyword evidence="2" id="KW-0812">Transmembrane</keyword>
<accession>A0A955L3F1</accession>
<dbReference type="AlphaFoldDB" id="A0A955L3F1"/>